<proteinExistence type="predicted"/>
<gene>
    <name evidence="1" type="ORF">AWB70_06982</name>
</gene>
<accession>A0A158JMU9</accession>
<dbReference type="AlphaFoldDB" id="A0A158JMU9"/>
<evidence type="ECO:0000313" key="2">
    <source>
        <dbReference type="Proteomes" id="UP000054740"/>
    </source>
</evidence>
<reference evidence="2" key="1">
    <citation type="submission" date="2016-01" db="EMBL/GenBank/DDBJ databases">
        <authorList>
            <person name="Peeters C."/>
        </authorList>
    </citation>
    <scope>NUCLEOTIDE SEQUENCE [LARGE SCALE GENOMIC DNA]</scope>
</reference>
<sequence>MKKKPGVNAGLNGMVIACAVPRCWEARVALPGLTIRVDVG</sequence>
<dbReference type="RefSeq" id="WP_268760571.1">
    <property type="nucleotide sequence ID" value="NZ_FCNY02000031.1"/>
</dbReference>
<keyword evidence="2" id="KW-1185">Reference proteome</keyword>
<name>A0A158JMU9_CABCO</name>
<dbReference type="PROSITE" id="PS51257">
    <property type="entry name" value="PROKAR_LIPOPROTEIN"/>
    <property type="match status" value="1"/>
</dbReference>
<dbReference type="EMBL" id="FCNY02000031">
    <property type="protein sequence ID" value="SAL69660.1"/>
    <property type="molecule type" value="Genomic_DNA"/>
</dbReference>
<organism evidence="1 2">
    <name type="scientific">Caballeronia cordobensis</name>
    <name type="common">Burkholderia cordobensis</name>
    <dbReference type="NCBI Taxonomy" id="1353886"/>
    <lineage>
        <taxon>Bacteria</taxon>
        <taxon>Pseudomonadati</taxon>
        <taxon>Pseudomonadota</taxon>
        <taxon>Betaproteobacteria</taxon>
        <taxon>Burkholderiales</taxon>
        <taxon>Burkholderiaceae</taxon>
        <taxon>Caballeronia</taxon>
    </lineage>
</organism>
<evidence type="ECO:0000313" key="1">
    <source>
        <dbReference type="EMBL" id="SAL69660.1"/>
    </source>
</evidence>
<protein>
    <submittedName>
        <fullName evidence="1">Uncharacterized protein</fullName>
    </submittedName>
</protein>
<dbReference type="Proteomes" id="UP000054740">
    <property type="component" value="Unassembled WGS sequence"/>
</dbReference>